<feature type="chain" id="PRO_5022789377" evidence="5">
    <location>
        <begin position="21"/>
        <end position="339"/>
    </location>
</feature>
<comment type="similarity">
    <text evidence="2">Belongs to the bacterial solute-binding protein 7 family.</text>
</comment>
<dbReference type="Gene3D" id="3.40.190.170">
    <property type="entry name" value="Bacterial extracellular solute-binding protein, family 7"/>
    <property type="match status" value="1"/>
</dbReference>
<comment type="subcellular location">
    <subcellularLocation>
        <location evidence="1">Cell envelope</location>
    </subcellularLocation>
</comment>
<gene>
    <name evidence="6" type="ORF">EXM22_16285</name>
</gene>
<dbReference type="PANTHER" id="PTHR33376:SF4">
    <property type="entry name" value="SIALIC ACID-BINDING PERIPLASMIC PROTEIN SIAP"/>
    <property type="match status" value="1"/>
</dbReference>
<evidence type="ECO:0000256" key="5">
    <source>
        <dbReference type="SAM" id="SignalP"/>
    </source>
</evidence>
<evidence type="ECO:0000256" key="1">
    <source>
        <dbReference type="ARBA" id="ARBA00004196"/>
    </source>
</evidence>
<accession>A0A5C1QND5</accession>
<keyword evidence="3" id="KW-0813">Transport</keyword>
<evidence type="ECO:0000313" key="6">
    <source>
        <dbReference type="EMBL" id="QEN09463.1"/>
    </source>
</evidence>
<reference evidence="6 7" key="1">
    <citation type="submission" date="2019-02" db="EMBL/GenBank/DDBJ databases">
        <title>Complete Genome Sequence and Methylome Analysis of free living Spirochaetas.</title>
        <authorList>
            <person name="Fomenkov A."/>
            <person name="Dubinina G."/>
            <person name="Leshcheva N."/>
            <person name="Mikheeva N."/>
            <person name="Grabovich M."/>
            <person name="Vincze T."/>
            <person name="Roberts R.J."/>
        </authorList>
    </citation>
    <scope>NUCLEOTIDE SEQUENCE [LARGE SCALE GENOMIC DNA]</scope>
    <source>
        <strain evidence="6 7">K2</strain>
    </source>
</reference>
<dbReference type="PANTHER" id="PTHR33376">
    <property type="match status" value="1"/>
</dbReference>
<dbReference type="EMBL" id="CP036150">
    <property type="protein sequence ID" value="QEN09463.1"/>
    <property type="molecule type" value="Genomic_DNA"/>
</dbReference>
<dbReference type="InterPro" id="IPR038404">
    <property type="entry name" value="TRAP_DctP_sf"/>
</dbReference>
<keyword evidence="7" id="KW-1185">Reference proteome</keyword>
<evidence type="ECO:0000313" key="7">
    <source>
        <dbReference type="Proteomes" id="UP000324209"/>
    </source>
</evidence>
<sequence>MKKLLTLVLLSVFSMSLVFASGQAEAGAEKVIEISFSSVSVPGDAHTEAMNVFKEELEKISGGSMVVNVYHSGQLFSQEGEQDAIRQGTVDMVYTSAPWLAEFVPYLSMFGAVYTFQGYDHMTTVLNGEIGKQVFDDVVESQGIRPLGAYYLGTRQLNLVEKVGPVRTPEDMSGVKLRTPGSPSWIALGKALGGNPTPMSFGEVYMGLKTGAVEGQDNPLGTDKNAKFYEVTKYIVLTNHVVDSTWPTINEQKWQSFNDEQKGWVLEAVDKARAYCDEANLKTEAEILDFFRGEGLIIVEDPDVQAFAEYARNSYMTESQDISKDWDWDLYDKVQGMVK</sequence>
<protein>
    <submittedName>
        <fullName evidence="6">DctP family TRAP transporter solute-binding subunit</fullName>
    </submittedName>
</protein>
<evidence type="ECO:0000256" key="2">
    <source>
        <dbReference type="ARBA" id="ARBA00009023"/>
    </source>
</evidence>
<dbReference type="Pfam" id="PF03480">
    <property type="entry name" value="DctP"/>
    <property type="match status" value="1"/>
</dbReference>
<dbReference type="InterPro" id="IPR004682">
    <property type="entry name" value="TRAP_DctP"/>
</dbReference>
<dbReference type="NCBIfam" id="TIGR00787">
    <property type="entry name" value="dctP"/>
    <property type="match status" value="1"/>
</dbReference>
<dbReference type="NCBIfam" id="NF037995">
    <property type="entry name" value="TRAP_S1"/>
    <property type="match status" value="1"/>
</dbReference>
<dbReference type="KEGG" id="ock:EXM22_16285"/>
<dbReference type="OrthoDB" id="89872at2"/>
<dbReference type="RefSeq" id="WP_149487538.1">
    <property type="nucleotide sequence ID" value="NZ_CP036150.1"/>
</dbReference>
<name>A0A5C1QND5_9SPIO</name>
<dbReference type="GO" id="GO:0055085">
    <property type="term" value="P:transmembrane transport"/>
    <property type="evidence" value="ECO:0007669"/>
    <property type="project" value="InterPro"/>
</dbReference>
<feature type="signal peptide" evidence="5">
    <location>
        <begin position="1"/>
        <end position="20"/>
    </location>
</feature>
<organism evidence="6 7">
    <name type="scientific">Oceanispirochaeta crateris</name>
    <dbReference type="NCBI Taxonomy" id="2518645"/>
    <lineage>
        <taxon>Bacteria</taxon>
        <taxon>Pseudomonadati</taxon>
        <taxon>Spirochaetota</taxon>
        <taxon>Spirochaetia</taxon>
        <taxon>Spirochaetales</taxon>
        <taxon>Spirochaetaceae</taxon>
        <taxon>Oceanispirochaeta</taxon>
    </lineage>
</organism>
<evidence type="ECO:0000256" key="4">
    <source>
        <dbReference type="ARBA" id="ARBA00022729"/>
    </source>
</evidence>
<dbReference type="GO" id="GO:0030288">
    <property type="term" value="C:outer membrane-bounded periplasmic space"/>
    <property type="evidence" value="ECO:0007669"/>
    <property type="project" value="InterPro"/>
</dbReference>
<evidence type="ECO:0000256" key="3">
    <source>
        <dbReference type="ARBA" id="ARBA00022448"/>
    </source>
</evidence>
<dbReference type="AlphaFoldDB" id="A0A5C1QND5"/>
<dbReference type="CDD" id="cd13672">
    <property type="entry name" value="PBP2_TRAP_Siap"/>
    <property type="match status" value="1"/>
</dbReference>
<proteinExistence type="inferred from homology"/>
<dbReference type="PIRSF" id="PIRSF006470">
    <property type="entry name" value="DctB"/>
    <property type="match status" value="1"/>
</dbReference>
<keyword evidence="4 5" id="KW-0732">Signal</keyword>
<dbReference type="InterPro" id="IPR018389">
    <property type="entry name" value="DctP_fam"/>
</dbReference>
<dbReference type="Proteomes" id="UP000324209">
    <property type="component" value="Chromosome"/>
</dbReference>